<organism evidence="7 8">
    <name type="scientific">Mytilus galloprovincialis</name>
    <name type="common">Mediterranean mussel</name>
    <dbReference type="NCBI Taxonomy" id="29158"/>
    <lineage>
        <taxon>Eukaryota</taxon>
        <taxon>Metazoa</taxon>
        <taxon>Spiralia</taxon>
        <taxon>Lophotrochozoa</taxon>
        <taxon>Mollusca</taxon>
        <taxon>Bivalvia</taxon>
        <taxon>Autobranchia</taxon>
        <taxon>Pteriomorphia</taxon>
        <taxon>Mytilida</taxon>
        <taxon>Mytiloidea</taxon>
        <taxon>Mytilidae</taxon>
        <taxon>Mytilinae</taxon>
        <taxon>Mytilus</taxon>
    </lineage>
</organism>
<protein>
    <recommendedName>
        <fullName evidence="5">Coiled-coil-helix-coiled-coil-helix domain-containing protein 7</fullName>
    </recommendedName>
</protein>
<comment type="similarity">
    <text evidence="4">Belongs to the CHCHD7 family.</text>
</comment>
<reference evidence="7" key="1">
    <citation type="submission" date="2018-11" db="EMBL/GenBank/DDBJ databases">
        <authorList>
            <person name="Alioto T."/>
            <person name="Alioto T."/>
        </authorList>
    </citation>
    <scope>NUCLEOTIDE SEQUENCE</scope>
</reference>
<dbReference type="GO" id="GO:0005758">
    <property type="term" value="C:mitochondrial intermembrane space"/>
    <property type="evidence" value="ECO:0007669"/>
    <property type="project" value="UniProtKB-SubCell"/>
</dbReference>
<comment type="caution">
    <text evidence="7">The sequence shown here is derived from an EMBL/GenBank/DDBJ whole genome shotgun (WGS) entry which is preliminary data.</text>
</comment>
<comment type="subcellular location">
    <subcellularLocation>
        <location evidence="1">Mitochondrion intermembrane space</location>
    </subcellularLocation>
</comment>
<evidence type="ECO:0000313" key="8">
    <source>
        <dbReference type="Proteomes" id="UP000596742"/>
    </source>
</evidence>
<feature type="compositionally biased region" description="Basic and acidic residues" evidence="6">
    <location>
        <begin position="9"/>
        <end position="20"/>
    </location>
</feature>
<keyword evidence="8" id="KW-1185">Reference proteome</keyword>
<dbReference type="InterPro" id="IPR009069">
    <property type="entry name" value="Cys_alpha_HP_mot_SF"/>
</dbReference>
<dbReference type="PANTHER" id="PTHR46811:SF1">
    <property type="entry name" value="COILED-COIL-HELIX-COILED-COIL-HELIX DOMAIN-CONTAINING PROTEIN 7"/>
    <property type="match status" value="1"/>
</dbReference>
<accession>A0A8B6EIN7</accession>
<feature type="region of interest" description="Disordered" evidence="6">
    <location>
        <begin position="1"/>
        <end position="20"/>
    </location>
</feature>
<dbReference type="AlphaFoldDB" id="A0A8B6EIN7"/>
<dbReference type="OrthoDB" id="9971592at2759"/>
<dbReference type="Proteomes" id="UP000596742">
    <property type="component" value="Unassembled WGS sequence"/>
</dbReference>
<dbReference type="PROSITE" id="PS51808">
    <property type="entry name" value="CHCH"/>
    <property type="match status" value="1"/>
</dbReference>
<evidence type="ECO:0000256" key="4">
    <source>
        <dbReference type="ARBA" id="ARBA00038205"/>
    </source>
</evidence>
<dbReference type="SUPFAM" id="SSF47072">
    <property type="entry name" value="Cysteine alpha-hairpin motif"/>
    <property type="match status" value="1"/>
</dbReference>
<dbReference type="EMBL" id="UYJE01005152">
    <property type="protein sequence ID" value="VDI34510.1"/>
    <property type="molecule type" value="Genomic_DNA"/>
</dbReference>
<evidence type="ECO:0000313" key="7">
    <source>
        <dbReference type="EMBL" id="VDI34510.1"/>
    </source>
</evidence>
<keyword evidence="2" id="KW-0496">Mitochondrion</keyword>
<evidence type="ECO:0000256" key="2">
    <source>
        <dbReference type="ARBA" id="ARBA00023128"/>
    </source>
</evidence>
<evidence type="ECO:0000256" key="3">
    <source>
        <dbReference type="ARBA" id="ARBA00023157"/>
    </source>
</evidence>
<dbReference type="InterPro" id="IPR051040">
    <property type="entry name" value="COX23"/>
</dbReference>
<keyword evidence="3" id="KW-1015">Disulfide bond</keyword>
<dbReference type="PANTHER" id="PTHR46811">
    <property type="entry name" value="COILED-COIL-HELIX-COILED-COIL-HELIX DOMAIN-CONTAINING PROTEIN 7"/>
    <property type="match status" value="1"/>
</dbReference>
<evidence type="ECO:0000256" key="6">
    <source>
        <dbReference type="SAM" id="MobiDB-lite"/>
    </source>
</evidence>
<name>A0A8B6EIN7_MYTGA</name>
<dbReference type="GO" id="GO:0033108">
    <property type="term" value="P:mitochondrial respiratory chain complex assembly"/>
    <property type="evidence" value="ECO:0007669"/>
    <property type="project" value="TreeGrafter"/>
</dbReference>
<evidence type="ECO:0000256" key="5">
    <source>
        <dbReference type="ARBA" id="ARBA00039509"/>
    </source>
</evidence>
<proteinExistence type="inferred from homology"/>
<evidence type="ECO:0000256" key="1">
    <source>
        <dbReference type="ARBA" id="ARBA00004569"/>
    </source>
</evidence>
<sequence>MPETSSDDLDQKHKSANEIVEERRKKTIEEKRKRVNEIVEENRKRVVKEKLEAVLRHPCNREKEMSYQCLEDNGYDRGRCEMYFENYRNCSKFWNRVSWERLFRGIKPSIPPPDERDAIREEFAKRKGYNY</sequence>
<gene>
    <name evidence="7" type="ORF">MGAL_10B065794</name>
</gene>